<dbReference type="InterPro" id="IPR050471">
    <property type="entry name" value="AB_hydrolase"/>
</dbReference>
<keyword evidence="2" id="KW-0378">Hydrolase</keyword>
<dbReference type="PRINTS" id="PR00111">
    <property type="entry name" value="ABHYDROLASE"/>
</dbReference>
<organism evidence="2 3">
    <name type="scientific">Haloferax marinum</name>
    <dbReference type="NCBI Taxonomy" id="2666143"/>
    <lineage>
        <taxon>Archaea</taxon>
        <taxon>Methanobacteriati</taxon>
        <taxon>Methanobacteriota</taxon>
        <taxon>Stenosarchaea group</taxon>
        <taxon>Halobacteria</taxon>
        <taxon>Halobacteriales</taxon>
        <taxon>Haloferacaceae</taxon>
        <taxon>Haloferax</taxon>
    </lineage>
</organism>
<evidence type="ECO:0000313" key="2">
    <source>
        <dbReference type="EMBL" id="MRW96255.1"/>
    </source>
</evidence>
<dbReference type="AlphaFoldDB" id="A0A6A8G686"/>
<feature type="domain" description="AB hydrolase-1" evidence="1">
    <location>
        <begin position="61"/>
        <end position="158"/>
    </location>
</feature>
<sequence>MTASQSPPKRSSSRSRGTNLFDSLYDRAVDDLLSVSVESLWVDTLAGPTHCLVAGDEHAQPLLVFQGGNVTTPVTLAWVQSLADDYRLVAPDTPGEPGLSADERPADYGAWVVDVLDAFDLDAAPMVGLSHGAGVVLEAATVAPDRVAAAALVVPAGFGTAITPALARVVVPSLAYRLIPNRRLLRWALGPLFSAPVDDVPDVVVETVALALRTSDLSAEFPGPGGPDALADFDGLTLVVVADGDPFFPPERTLDRAIAWLLGPVETRVLTDERHFLSPMGQEEVSDAVRSFLAADSR</sequence>
<dbReference type="SUPFAM" id="SSF53474">
    <property type="entry name" value="alpha/beta-Hydrolases"/>
    <property type="match status" value="1"/>
</dbReference>
<dbReference type="InterPro" id="IPR029058">
    <property type="entry name" value="AB_hydrolase_fold"/>
</dbReference>
<accession>A0A6A8G686</accession>
<reference evidence="2 3" key="1">
    <citation type="submission" date="2019-11" db="EMBL/GenBank/DDBJ databases">
        <title>Whole genome sequence of Haloferax sp. MBLA0078.</title>
        <authorList>
            <person name="Seo M.-J."/>
            <person name="Cho E.-S."/>
        </authorList>
    </citation>
    <scope>NUCLEOTIDE SEQUENCE [LARGE SCALE GENOMIC DNA]</scope>
    <source>
        <strain evidence="2 3">MBLA0078</strain>
    </source>
</reference>
<name>A0A6A8G686_9EURY</name>
<evidence type="ECO:0000313" key="3">
    <source>
        <dbReference type="Proteomes" id="UP000443423"/>
    </source>
</evidence>
<dbReference type="InterPro" id="IPR000073">
    <property type="entry name" value="AB_hydrolase_1"/>
</dbReference>
<comment type="caution">
    <text evidence="2">The sequence shown here is derived from an EMBL/GenBank/DDBJ whole genome shotgun (WGS) entry which is preliminary data.</text>
</comment>
<dbReference type="Proteomes" id="UP000443423">
    <property type="component" value="Unassembled WGS sequence"/>
</dbReference>
<dbReference type="PANTHER" id="PTHR43433:SF5">
    <property type="entry name" value="AB HYDROLASE-1 DOMAIN-CONTAINING PROTEIN"/>
    <property type="match status" value="1"/>
</dbReference>
<evidence type="ECO:0000259" key="1">
    <source>
        <dbReference type="Pfam" id="PF00561"/>
    </source>
</evidence>
<dbReference type="EMBL" id="WKJQ01000001">
    <property type="protein sequence ID" value="MRW96255.1"/>
    <property type="molecule type" value="Genomic_DNA"/>
</dbReference>
<keyword evidence="3" id="KW-1185">Reference proteome</keyword>
<proteinExistence type="predicted"/>
<dbReference type="GO" id="GO:0016787">
    <property type="term" value="F:hydrolase activity"/>
    <property type="evidence" value="ECO:0007669"/>
    <property type="project" value="UniProtKB-KW"/>
</dbReference>
<dbReference type="Gene3D" id="3.40.50.1820">
    <property type="entry name" value="alpha/beta hydrolase"/>
    <property type="match status" value="1"/>
</dbReference>
<dbReference type="PANTHER" id="PTHR43433">
    <property type="entry name" value="HYDROLASE, ALPHA/BETA FOLD FAMILY PROTEIN"/>
    <property type="match status" value="1"/>
</dbReference>
<gene>
    <name evidence="2" type="ORF">GJR99_06650</name>
</gene>
<protein>
    <submittedName>
        <fullName evidence="2">Alpha/beta fold hydrolase</fullName>
    </submittedName>
</protein>
<dbReference type="Pfam" id="PF00561">
    <property type="entry name" value="Abhydrolase_1"/>
    <property type="match status" value="1"/>
</dbReference>